<feature type="chain" id="PRO_5047321752" description="GmrSD restriction endonucleases C-terminal domain-containing protein" evidence="2">
    <location>
        <begin position="31"/>
        <end position="262"/>
    </location>
</feature>
<evidence type="ECO:0000259" key="3">
    <source>
        <dbReference type="Pfam" id="PF07510"/>
    </source>
</evidence>
<feature type="compositionally biased region" description="Low complexity" evidence="1">
    <location>
        <begin position="32"/>
        <end position="59"/>
    </location>
</feature>
<feature type="region of interest" description="Disordered" evidence="1">
    <location>
        <begin position="32"/>
        <end position="64"/>
    </location>
</feature>
<keyword evidence="5" id="KW-1185">Reference proteome</keyword>
<evidence type="ECO:0000256" key="1">
    <source>
        <dbReference type="SAM" id="MobiDB-lite"/>
    </source>
</evidence>
<evidence type="ECO:0000313" key="5">
    <source>
        <dbReference type="Proteomes" id="UP001500731"/>
    </source>
</evidence>
<evidence type="ECO:0000313" key="4">
    <source>
        <dbReference type="EMBL" id="GAA4492419.1"/>
    </source>
</evidence>
<dbReference type="RefSeq" id="WP_345189047.1">
    <property type="nucleotide sequence ID" value="NZ_BAABGP010000037.1"/>
</dbReference>
<dbReference type="PANTHER" id="PTHR24094:SF15">
    <property type="entry name" value="AMP-DEPENDENT SYNTHETASE_LIGASE DOMAIN-CONTAINING PROTEIN-RELATED"/>
    <property type="match status" value="1"/>
</dbReference>
<dbReference type="EMBL" id="BAABGP010000037">
    <property type="protein sequence ID" value="GAA4492419.1"/>
    <property type="molecule type" value="Genomic_DNA"/>
</dbReference>
<feature type="signal peptide" evidence="2">
    <location>
        <begin position="1"/>
        <end position="30"/>
    </location>
</feature>
<reference evidence="5" key="1">
    <citation type="journal article" date="2019" name="Int. J. Syst. Evol. Microbiol.">
        <title>The Global Catalogue of Microorganisms (GCM) 10K type strain sequencing project: providing services to taxonomists for standard genome sequencing and annotation.</title>
        <authorList>
            <consortium name="The Broad Institute Genomics Platform"/>
            <consortium name="The Broad Institute Genome Sequencing Center for Infectious Disease"/>
            <person name="Wu L."/>
            <person name="Ma J."/>
        </authorList>
    </citation>
    <scope>NUCLEOTIDE SEQUENCE [LARGE SCALE GENOMIC DNA]</scope>
    <source>
        <strain evidence="5">JCM 17839</strain>
    </source>
</reference>
<dbReference type="Pfam" id="PF07510">
    <property type="entry name" value="GmrSD_C"/>
    <property type="match status" value="1"/>
</dbReference>
<dbReference type="InterPro" id="IPR011089">
    <property type="entry name" value="GmrSD_C"/>
</dbReference>
<dbReference type="Proteomes" id="UP001500731">
    <property type="component" value="Unassembled WGS sequence"/>
</dbReference>
<sequence length="262" mass="27655">MNTRVKTTGVLALAAVALTLAGMITGTLRASTPHAPTAHATTPAQASTPATSAPSAAQPDPGAQNGAYAEALALAAALPLTVVDPAQPVPPYSRPKFGPAWADVDHNGCRQRDDMLARDLVDVVKDTNGCTVLTGVLERDPYTGRRIVFQHDRVAEPGNKGSSGVQGEHIVSLKAAWVGGAWAWSDQRRLEFANNLADVIAVDGSANESKGEDGPAAFIPKTYYRCTYVTKYTQIVHTWEITVPKADRDALVAALTECEAGR</sequence>
<gene>
    <name evidence="4" type="ORF">GCM10023171_37500</name>
</gene>
<feature type="domain" description="GmrSD restriction endonucleases C-terminal" evidence="3">
    <location>
        <begin position="111"/>
        <end position="253"/>
    </location>
</feature>
<keyword evidence="2" id="KW-0732">Signal</keyword>
<protein>
    <recommendedName>
        <fullName evidence="3">GmrSD restriction endonucleases C-terminal domain-containing protein</fullName>
    </recommendedName>
</protein>
<organism evidence="4 5">
    <name type="scientific">Microbacterium panaciterrae</name>
    <dbReference type="NCBI Taxonomy" id="985759"/>
    <lineage>
        <taxon>Bacteria</taxon>
        <taxon>Bacillati</taxon>
        <taxon>Actinomycetota</taxon>
        <taxon>Actinomycetes</taxon>
        <taxon>Micrococcales</taxon>
        <taxon>Microbacteriaceae</taxon>
        <taxon>Microbacterium</taxon>
    </lineage>
</organism>
<accession>A0ABP8PTA9</accession>
<name>A0ABP8PTA9_9MICO</name>
<proteinExistence type="predicted"/>
<dbReference type="PANTHER" id="PTHR24094">
    <property type="entry name" value="SECRETED PROTEIN"/>
    <property type="match status" value="1"/>
</dbReference>
<evidence type="ECO:0000256" key="2">
    <source>
        <dbReference type="SAM" id="SignalP"/>
    </source>
</evidence>
<comment type="caution">
    <text evidence="4">The sequence shown here is derived from an EMBL/GenBank/DDBJ whole genome shotgun (WGS) entry which is preliminary data.</text>
</comment>